<reference evidence="2 3" key="1">
    <citation type="journal article" date="2014" name="Genome Announc.">
        <title>Draft Genome Sequence of Paenibacillus pini JCM 16418T, Isolated from the Rhizosphere of Pine Tree.</title>
        <authorList>
            <person name="Yuki M."/>
            <person name="Oshima K."/>
            <person name="Suda W."/>
            <person name="Oshida Y."/>
            <person name="Kitamura K."/>
            <person name="Iida Y."/>
            <person name="Hattori M."/>
            <person name="Ohkuma M."/>
        </authorList>
    </citation>
    <scope>NUCLEOTIDE SEQUENCE [LARGE SCALE GENOMIC DNA]</scope>
    <source>
        <strain evidence="2 3">JCM 16418</strain>
    </source>
</reference>
<evidence type="ECO:0000313" key="3">
    <source>
        <dbReference type="Proteomes" id="UP000019364"/>
    </source>
</evidence>
<sequence>MINDILHHAFMGAALALLISPNNRKLFYYIIGAFAGLVPDVTKFIFHDQYLHSLLIVPFICIGLAFIVKLVYSSEKYIHLLLLFLLPMLAHLFMDFIDDGNLLFYPLSTTDFNYSLLNRSTPVIWVVILVISIIGIIIKKAKLMNKIALALIALFLIFQCSSKIMISKELHSDYPLVNANYYVIPASQWPWEAHTWRYMINSDLFKIDGFVENSLTRKETSFYFTPQIKLQYEVKKWEQHGNVYEILCYDLFNNNKEVTFQSKDRIVWVQK</sequence>
<feature type="transmembrane region" description="Helical" evidence="1">
    <location>
        <begin position="117"/>
        <end position="138"/>
    </location>
</feature>
<evidence type="ECO:0000256" key="1">
    <source>
        <dbReference type="SAM" id="Phobius"/>
    </source>
</evidence>
<dbReference type="AlphaFoldDB" id="W7YNU6"/>
<organism evidence="2 3">
    <name type="scientific">Paenibacillus pini JCM 16418</name>
    <dbReference type="NCBI Taxonomy" id="1236976"/>
    <lineage>
        <taxon>Bacteria</taxon>
        <taxon>Bacillati</taxon>
        <taxon>Bacillota</taxon>
        <taxon>Bacilli</taxon>
        <taxon>Bacillales</taxon>
        <taxon>Paenibacillaceae</taxon>
        <taxon>Paenibacillus</taxon>
    </lineage>
</organism>
<feature type="transmembrane region" description="Helical" evidence="1">
    <location>
        <begin position="79"/>
        <end position="97"/>
    </location>
</feature>
<keyword evidence="1" id="KW-1133">Transmembrane helix</keyword>
<proteinExistence type="predicted"/>
<dbReference type="Pfam" id="PF04307">
    <property type="entry name" value="YdjM"/>
    <property type="match status" value="1"/>
</dbReference>
<keyword evidence="1" id="KW-0472">Membrane</keyword>
<dbReference type="Proteomes" id="UP000019364">
    <property type="component" value="Unassembled WGS sequence"/>
</dbReference>
<comment type="caution">
    <text evidence="2">The sequence shown here is derived from an EMBL/GenBank/DDBJ whole genome shotgun (WGS) entry which is preliminary data.</text>
</comment>
<dbReference type="STRING" id="1236976.JCM16418_4271"/>
<gene>
    <name evidence="2" type="ORF">JCM16418_4271</name>
</gene>
<keyword evidence="3" id="KW-1185">Reference proteome</keyword>
<evidence type="ECO:0008006" key="4">
    <source>
        <dbReference type="Google" id="ProtNLM"/>
    </source>
</evidence>
<name>W7YNU6_9BACL</name>
<protein>
    <recommendedName>
        <fullName evidence="4">Membrane-bound metal-dependent hydrolase</fullName>
    </recommendedName>
</protein>
<dbReference type="EMBL" id="BAVZ01000018">
    <property type="protein sequence ID" value="GAF10097.1"/>
    <property type="molecule type" value="Genomic_DNA"/>
</dbReference>
<evidence type="ECO:0000313" key="2">
    <source>
        <dbReference type="EMBL" id="GAF10097.1"/>
    </source>
</evidence>
<dbReference type="InterPro" id="IPR007404">
    <property type="entry name" value="YdjM-like"/>
</dbReference>
<keyword evidence="1" id="KW-0812">Transmembrane</keyword>
<dbReference type="OrthoDB" id="2677871at2"/>
<accession>W7YNU6</accession>
<dbReference type="eggNOG" id="ENOG5033DYM">
    <property type="taxonomic scope" value="Bacteria"/>
</dbReference>
<dbReference type="RefSeq" id="WP_036652236.1">
    <property type="nucleotide sequence ID" value="NZ_BAVZ01000018.1"/>
</dbReference>
<feature type="transmembrane region" description="Helical" evidence="1">
    <location>
        <begin position="52"/>
        <end position="72"/>
    </location>
</feature>